<name>A0A7W3LVR1_ACTNM</name>
<dbReference type="Proteomes" id="UP000572680">
    <property type="component" value="Unassembled WGS sequence"/>
</dbReference>
<evidence type="ECO:0000313" key="5">
    <source>
        <dbReference type="Proteomes" id="UP000572680"/>
    </source>
</evidence>
<comment type="catalytic activity">
    <reaction evidence="3">
        <text>a ribonucleoside 5'-triphosphate + H2O = a ribonucleoside 5'-phosphate + diphosphate + H(+)</text>
        <dbReference type="Rhea" id="RHEA:23996"/>
        <dbReference type="ChEBI" id="CHEBI:15377"/>
        <dbReference type="ChEBI" id="CHEBI:15378"/>
        <dbReference type="ChEBI" id="CHEBI:33019"/>
        <dbReference type="ChEBI" id="CHEBI:58043"/>
        <dbReference type="ChEBI" id="CHEBI:61557"/>
        <dbReference type="EC" id="3.6.1.9"/>
    </reaction>
</comment>
<dbReference type="EC" id="3.6.1.9" evidence="3"/>
<dbReference type="GO" id="GO:0005737">
    <property type="term" value="C:cytoplasm"/>
    <property type="evidence" value="ECO:0007669"/>
    <property type="project" value="UniProtKB-SubCell"/>
</dbReference>
<comment type="function">
    <text evidence="3">Nucleoside triphosphate pyrophosphatase. May have a dual role in cell division arrest and in preventing the incorporation of modified nucleotides into cellular nucleic acids.</text>
</comment>
<keyword evidence="3" id="KW-0546">Nucleotide metabolism</keyword>
<dbReference type="PANTHER" id="PTHR43213">
    <property type="entry name" value="BIFUNCTIONAL DTTP/UTP PYROPHOSPHATASE/METHYLTRANSFERASE PROTEIN-RELATED"/>
    <property type="match status" value="1"/>
</dbReference>
<reference evidence="4 5" key="1">
    <citation type="submission" date="2020-08" db="EMBL/GenBank/DDBJ databases">
        <title>Genomic Encyclopedia of Type Strains, Phase IV (KMG-IV): sequencing the most valuable type-strain genomes for metagenomic binning, comparative biology and taxonomic classification.</title>
        <authorList>
            <person name="Goeker M."/>
        </authorList>
    </citation>
    <scope>NUCLEOTIDE SEQUENCE [LARGE SCALE GENOMIC DNA]</scope>
    <source>
        <strain evidence="4 5">DSM 44197</strain>
    </source>
</reference>
<dbReference type="GO" id="GO:0009117">
    <property type="term" value="P:nucleotide metabolic process"/>
    <property type="evidence" value="ECO:0007669"/>
    <property type="project" value="UniProtKB-KW"/>
</dbReference>
<dbReference type="CDD" id="cd00555">
    <property type="entry name" value="Maf"/>
    <property type="match status" value="1"/>
</dbReference>
<proteinExistence type="inferred from homology"/>
<comment type="cofactor">
    <cofactor evidence="1 3">
        <name>a divalent metal cation</name>
        <dbReference type="ChEBI" id="CHEBI:60240"/>
    </cofactor>
</comment>
<keyword evidence="2 3" id="KW-0378">Hydrolase</keyword>
<comment type="catalytic activity">
    <reaction evidence="3">
        <text>a 2'-deoxyribonucleoside 5'-triphosphate + H2O = a 2'-deoxyribonucleoside 5'-phosphate + diphosphate + H(+)</text>
        <dbReference type="Rhea" id="RHEA:44644"/>
        <dbReference type="ChEBI" id="CHEBI:15377"/>
        <dbReference type="ChEBI" id="CHEBI:15378"/>
        <dbReference type="ChEBI" id="CHEBI:33019"/>
        <dbReference type="ChEBI" id="CHEBI:61560"/>
        <dbReference type="ChEBI" id="CHEBI:65317"/>
        <dbReference type="EC" id="3.6.1.9"/>
    </reaction>
</comment>
<comment type="subcellular location">
    <subcellularLocation>
        <location evidence="3">Cytoplasm</location>
    </subcellularLocation>
</comment>
<dbReference type="InterPro" id="IPR003697">
    <property type="entry name" value="Maf-like"/>
</dbReference>
<evidence type="ECO:0000256" key="1">
    <source>
        <dbReference type="ARBA" id="ARBA00001968"/>
    </source>
</evidence>
<gene>
    <name evidence="4" type="ORF">HNR61_006890</name>
</gene>
<comment type="similarity">
    <text evidence="3">Belongs to the Maf family.</text>
</comment>
<comment type="caution">
    <text evidence="4">The sequence shown here is derived from an EMBL/GenBank/DDBJ whole genome shotgun (WGS) entry which is preliminary data.</text>
</comment>
<dbReference type="EMBL" id="JACJIA010000011">
    <property type="protein sequence ID" value="MBA8955216.1"/>
    <property type="molecule type" value="Genomic_DNA"/>
</dbReference>
<evidence type="ECO:0000313" key="4">
    <source>
        <dbReference type="EMBL" id="MBA8955216.1"/>
    </source>
</evidence>
<dbReference type="Pfam" id="PF02545">
    <property type="entry name" value="Maf"/>
    <property type="match status" value="1"/>
</dbReference>
<dbReference type="PANTHER" id="PTHR43213:SF5">
    <property type="entry name" value="BIFUNCTIONAL DTTP_UTP PYROPHOSPHATASE_METHYLTRANSFERASE PROTEIN-RELATED"/>
    <property type="match status" value="1"/>
</dbReference>
<dbReference type="RefSeq" id="WP_182847234.1">
    <property type="nucleotide sequence ID" value="NZ_BAAALP010000076.1"/>
</dbReference>
<comment type="caution">
    <text evidence="3">Lacks conserved residue(s) required for the propagation of feature annotation.</text>
</comment>
<evidence type="ECO:0000256" key="2">
    <source>
        <dbReference type="ARBA" id="ARBA00022801"/>
    </source>
</evidence>
<evidence type="ECO:0000256" key="3">
    <source>
        <dbReference type="HAMAP-Rule" id="MF_00528"/>
    </source>
</evidence>
<dbReference type="PIRSF" id="PIRSF006305">
    <property type="entry name" value="Maf"/>
    <property type="match status" value="1"/>
</dbReference>
<protein>
    <recommendedName>
        <fullName evidence="3">Nucleoside triphosphate pyrophosphatase</fullName>
        <ecNumber evidence="3">3.6.1.9</ecNumber>
    </recommendedName>
    <alternativeName>
        <fullName evidence="3">Nucleotide pyrophosphatase</fullName>
        <shortName evidence="3">Nucleotide PPase</shortName>
    </alternativeName>
</protein>
<dbReference type="GO" id="GO:0047429">
    <property type="term" value="F:nucleoside triphosphate diphosphatase activity"/>
    <property type="evidence" value="ECO:0007669"/>
    <property type="project" value="UniProtKB-EC"/>
</dbReference>
<dbReference type="InterPro" id="IPR029001">
    <property type="entry name" value="ITPase-like_fam"/>
</dbReference>
<keyword evidence="5" id="KW-1185">Reference proteome</keyword>
<organism evidence="4 5">
    <name type="scientific">Actinomadura namibiensis</name>
    <dbReference type="NCBI Taxonomy" id="182080"/>
    <lineage>
        <taxon>Bacteria</taxon>
        <taxon>Bacillati</taxon>
        <taxon>Actinomycetota</taxon>
        <taxon>Actinomycetes</taxon>
        <taxon>Streptosporangiales</taxon>
        <taxon>Thermomonosporaceae</taxon>
        <taxon>Actinomadura</taxon>
    </lineage>
</organism>
<dbReference type="AlphaFoldDB" id="A0A7W3LVR1"/>
<dbReference type="NCBIfam" id="TIGR00172">
    <property type="entry name" value="maf"/>
    <property type="match status" value="1"/>
</dbReference>
<keyword evidence="3" id="KW-0963">Cytoplasm</keyword>
<feature type="active site" description="Proton acceptor" evidence="3">
    <location>
        <position position="69"/>
    </location>
</feature>
<dbReference type="SUPFAM" id="SSF52972">
    <property type="entry name" value="ITPase-like"/>
    <property type="match status" value="1"/>
</dbReference>
<accession>A0A7W3LVR1</accession>
<sequence length="207" mass="21765">MTKVVLASGSPSRLDILRRAGVEPVVMPSDVDETPLPGETPSRLALRLAEAKASAVARGVTEGFVIGGDSVLELDGTVYGKPGDPQTAVEVWRRISGREAAFHTGHCVIDVAAGRTVTALGTTTVRFAKLSDEEIAEYVKTGEPLAVAGAFKSSHRGGWFVEGIDGDPTNVQGLSLSILRRLFTELGVSVASLWNAWVLDLTGGPGR</sequence>
<dbReference type="Gene3D" id="3.90.950.10">
    <property type="match status" value="1"/>
</dbReference>
<dbReference type="HAMAP" id="MF_00528">
    <property type="entry name" value="Maf"/>
    <property type="match status" value="1"/>
</dbReference>